<sequence>MRGKGQQVRSNNPGGRGSRHENVLTHFSPIFHSFLSFCLLFRSKMDAAEKMNTATEQLKRSFFTDNWENVDQLRTGLSEMTVRLEECGQTKKERDALSKAVKRAGAVQYMFNIGNWKLDEKPCILVGNIPSALTSSEMMGHFGGLKGFTGILFKGEDTSLSKTVRILFDESSSAEAAAKDIDGSNWNGKELDAVVKKQI</sequence>
<evidence type="ECO:0000313" key="4">
    <source>
        <dbReference type="WormBase" id="Y79H2A.4"/>
    </source>
</evidence>
<gene>
    <name evidence="2" type="ORF">CELE_Y79H2A.4</name>
    <name evidence="2 4" type="ORF">Y79H2A.4</name>
</gene>
<dbReference type="KEGG" id="cel:CELE_Y79H2A.4"/>
<dbReference type="HOGENOM" id="CLU_1373330_0_0_1"/>
<dbReference type="GeneID" id="190740"/>
<dbReference type="PhylomeDB" id="Q9U1S1"/>
<dbReference type="EMBL" id="BX284603">
    <property type="protein sequence ID" value="CAB54506.1"/>
    <property type="molecule type" value="Genomic_DNA"/>
</dbReference>
<evidence type="ECO:0000313" key="3">
    <source>
        <dbReference type="Proteomes" id="UP000001940"/>
    </source>
</evidence>
<protein>
    <submittedName>
        <fullName evidence="2">RRM domain-containing protein</fullName>
    </submittedName>
</protein>
<dbReference type="AGR" id="WB:WBGene00013581"/>
<dbReference type="RefSeq" id="NP_499569.1">
    <property type="nucleotide sequence ID" value="NM_067168.1"/>
</dbReference>
<dbReference type="CDD" id="cd00590">
    <property type="entry name" value="RRM_SF"/>
    <property type="match status" value="1"/>
</dbReference>
<organism evidence="2 3">
    <name type="scientific">Caenorhabditis elegans</name>
    <dbReference type="NCBI Taxonomy" id="6239"/>
    <lineage>
        <taxon>Eukaryota</taxon>
        <taxon>Metazoa</taxon>
        <taxon>Ecdysozoa</taxon>
        <taxon>Nematoda</taxon>
        <taxon>Chromadorea</taxon>
        <taxon>Rhabditida</taxon>
        <taxon>Rhabditina</taxon>
        <taxon>Rhabditomorpha</taxon>
        <taxon>Rhabditoidea</taxon>
        <taxon>Rhabditidae</taxon>
        <taxon>Peloderinae</taxon>
        <taxon>Caenorhabditis</taxon>
    </lineage>
</organism>
<dbReference type="InterPro" id="IPR035979">
    <property type="entry name" value="RBD_domain_sf"/>
</dbReference>
<evidence type="ECO:0000313" key="2">
    <source>
        <dbReference type="EMBL" id="CAB54506.1"/>
    </source>
</evidence>
<dbReference type="PaxDb" id="6239-Y79H2A.4"/>
<dbReference type="InParanoid" id="Q9U1S1"/>
<dbReference type="SUPFAM" id="SSF54928">
    <property type="entry name" value="RNA-binding domain, RBD"/>
    <property type="match status" value="1"/>
</dbReference>
<dbReference type="Proteomes" id="UP000001940">
    <property type="component" value="Chromosome III"/>
</dbReference>
<dbReference type="Bgee" id="WBGene00013581">
    <property type="expression patterns" value="Expressed in larva and 1 other cell type or tissue"/>
</dbReference>
<keyword evidence="3" id="KW-1185">Reference proteome</keyword>
<dbReference type="AlphaFoldDB" id="Q9U1S1"/>
<feature type="region of interest" description="Disordered" evidence="1">
    <location>
        <begin position="1"/>
        <end position="21"/>
    </location>
</feature>
<dbReference type="CTD" id="190740"/>
<dbReference type="UCSC" id="Y79H2A.4">
    <property type="organism name" value="c. elegans"/>
</dbReference>
<dbReference type="GO" id="GO:0003676">
    <property type="term" value="F:nucleic acid binding"/>
    <property type="evidence" value="ECO:0007669"/>
    <property type="project" value="InterPro"/>
</dbReference>
<accession>Q9U1S1</accession>
<dbReference type="WormBase" id="Y79H2A.4">
    <property type="protein sequence ID" value="CE23093"/>
    <property type="gene ID" value="WBGene00013581"/>
</dbReference>
<name>Q9U1S1_CAEEL</name>
<reference evidence="2 3" key="1">
    <citation type="journal article" date="1998" name="Science">
        <title>Genome sequence of the nematode C. elegans: a platform for investigating biology.</title>
        <authorList>
            <consortium name="The C. elegans sequencing consortium"/>
            <person name="Sulson J.E."/>
            <person name="Waterston R."/>
        </authorList>
    </citation>
    <scope>NUCLEOTIDE SEQUENCE [LARGE SCALE GENOMIC DNA]</scope>
    <source>
        <strain evidence="2 3">Bristol N2</strain>
    </source>
</reference>
<proteinExistence type="predicted"/>
<evidence type="ECO:0000256" key="1">
    <source>
        <dbReference type="SAM" id="MobiDB-lite"/>
    </source>
</evidence>
<dbReference type="PIR" id="T27428">
    <property type="entry name" value="T27428"/>
</dbReference>